<organism evidence="3 4">
    <name type="scientific">Metschnikowia bicuspidata var. bicuspidata NRRL YB-4993</name>
    <dbReference type="NCBI Taxonomy" id="869754"/>
    <lineage>
        <taxon>Eukaryota</taxon>
        <taxon>Fungi</taxon>
        <taxon>Dikarya</taxon>
        <taxon>Ascomycota</taxon>
        <taxon>Saccharomycotina</taxon>
        <taxon>Pichiomycetes</taxon>
        <taxon>Metschnikowiaceae</taxon>
        <taxon>Metschnikowia</taxon>
    </lineage>
</organism>
<reference evidence="3 4" key="1">
    <citation type="submission" date="2016-05" db="EMBL/GenBank/DDBJ databases">
        <title>Comparative genomics of biotechnologically important yeasts.</title>
        <authorList>
            <consortium name="DOE Joint Genome Institute"/>
            <person name="Riley R."/>
            <person name="Haridas S."/>
            <person name="Wolfe K.H."/>
            <person name="Lopes M.R."/>
            <person name="Hittinger C.T."/>
            <person name="Goker M."/>
            <person name="Salamov A."/>
            <person name="Wisecaver J."/>
            <person name="Long T.M."/>
            <person name="Aerts A.L."/>
            <person name="Barry K."/>
            <person name="Choi C."/>
            <person name="Clum A."/>
            <person name="Coughlan A.Y."/>
            <person name="Deshpande S."/>
            <person name="Douglass A.P."/>
            <person name="Hanson S.J."/>
            <person name="Klenk H.-P."/>
            <person name="LaButti K."/>
            <person name="Lapidus A."/>
            <person name="Lindquist E."/>
            <person name="Lipzen A."/>
            <person name="Meier-kolthoff J.P."/>
            <person name="Ohm R.A."/>
            <person name="Otillar R.P."/>
            <person name="Pangilinan J."/>
            <person name="Peng Y."/>
            <person name="Rokas A."/>
            <person name="Rosa C.A."/>
            <person name="Scheuner C."/>
            <person name="Sibirny A.A."/>
            <person name="Slot J.C."/>
            <person name="Stielow J.B."/>
            <person name="Sun H."/>
            <person name="Kurtzman C.P."/>
            <person name="Blackwell M."/>
            <person name="Grigoriev I.V."/>
            <person name="Jeffries T.W."/>
        </authorList>
    </citation>
    <scope>NUCLEOTIDE SEQUENCE [LARGE SCALE GENOMIC DNA]</scope>
    <source>
        <strain evidence="3 4">NRRL YB-4993</strain>
    </source>
</reference>
<evidence type="ECO:0000256" key="2">
    <source>
        <dbReference type="SAM" id="SignalP"/>
    </source>
</evidence>
<dbReference type="OrthoDB" id="4096040at2759"/>
<sequence length="242" mass="25036">MLAFTALLSLATYVFADITFSLTAKGDNINSNVGIDGSYLALNNQAATFILQTPSGYLTANGEDVVLTPKGIMLGSEDNRSKDFGIENGMLRSGDTNDMFDFYRCPDGTLANFHCTDGVAVTLYTGDVTESTSTAVEESTSTAAEESTSTVPTQETSSSSEEASWSSTQAWSSTEAATTSSVTQMPSYNSTVTDTHSTLVTITSCLDNACSLASASASTFEGGAAQAKYAAGAVALAGALLL</sequence>
<evidence type="ECO:0000313" key="4">
    <source>
        <dbReference type="Proteomes" id="UP000092555"/>
    </source>
</evidence>
<feature type="chain" id="PRO_5008291722" description="Cell wall protein" evidence="2">
    <location>
        <begin position="17"/>
        <end position="242"/>
    </location>
</feature>
<proteinExistence type="predicted"/>
<keyword evidence="4" id="KW-1185">Reference proteome</keyword>
<dbReference type="Proteomes" id="UP000092555">
    <property type="component" value="Unassembled WGS sequence"/>
</dbReference>
<feature type="signal peptide" evidence="2">
    <location>
        <begin position="1"/>
        <end position="16"/>
    </location>
</feature>
<dbReference type="EMBL" id="LXTC01000003">
    <property type="protein sequence ID" value="OBA21251.1"/>
    <property type="molecule type" value="Genomic_DNA"/>
</dbReference>
<accession>A0A1A0HB63</accession>
<evidence type="ECO:0000313" key="3">
    <source>
        <dbReference type="EMBL" id="OBA21251.1"/>
    </source>
</evidence>
<evidence type="ECO:0008006" key="5">
    <source>
        <dbReference type="Google" id="ProtNLM"/>
    </source>
</evidence>
<dbReference type="AlphaFoldDB" id="A0A1A0HB63"/>
<keyword evidence="2" id="KW-0732">Signal</keyword>
<evidence type="ECO:0000256" key="1">
    <source>
        <dbReference type="SAM" id="MobiDB-lite"/>
    </source>
</evidence>
<dbReference type="RefSeq" id="XP_018711761.1">
    <property type="nucleotide sequence ID" value="XM_018855925.1"/>
</dbReference>
<name>A0A1A0HB63_9ASCO</name>
<gene>
    <name evidence="3" type="ORF">METBIDRAFT_31814</name>
</gene>
<protein>
    <recommendedName>
        <fullName evidence="5">Cell wall protein</fullName>
    </recommendedName>
</protein>
<feature type="region of interest" description="Disordered" evidence="1">
    <location>
        <begin position="132"/>
        <end position="171"/>
    </location>
</feature>
<dbReference type="STRING" id="869754.A0A1A0HB63"/>
<comment type="caution">
    <text evidence="3">The sequence shown here is derived from an EMBL/GenBank/DDBJ whole genome shotgun (WGS) entry which is preliminary data.</text>
</comment>
<dbReference type="GeneID" id="30028901"/>